<evidence type="ECO:0000256" key="6">
    <source>
        <dbReference type="SAM" id="Phobius"/>
    </source>
</evidence>
<proteinExistence type="inferred from homology"/>
<dbReference type="PANTHER" id="PTHR16172">
    <property type="entry name" value="MAJOR FACILITATOR SUPERFAMILY DOMAIN-CONTAINING PROTEIN 6-LIKE"/>
    <property type="match status" value="1"/>
</dbReference>
<sequence>MKLVVEWNHAENHGEDHAANSPVINLIDAIAYDILGEKRGSRGRQRLWGTGGYITFAVASTFIMDAISQTSNNVDYSVSFYIFLAISVCSCVVGYFLKLSDNVHCGQLFKNILGLLKYPKVVVFLIAIICYGMMNGVIEAFLFWYLIMLGASQNILGLCLVFQCVPEIIMLQFAGKIIKRIGHISCLHIACLCYAIRYFCYSAIPGPWYVLPV</sequence>
<dbReference type="SUPFAM" id="SSF103473">
    <property type="entry name" value="MFS general substrate transporter"/>
    <property type="match status" value="1"/>
</dbReference>
<evidence type="ECO:0000256" key="1">
    <source>
        <dbReference type="ARBA" id="ARBA00004141"/>
    </source>
</evidence>
<keyword evidence="5 6" id="KW-0472">Membrane</keyword>
<evidence type="ECO:0000256" key="4">
    <source>
        <dbReference type="ARBA" id="ARBA00022989"/>
    </source>
</evidence>
<dbReference type="EMBL" id="CP111014">
    <property type="protein sequence ID" value="WAQ98187.1"/>
    <property type="molecule type" value="Genomic_DNA"/>
</dbReference>
<dbReference type="InterPro" id="IPR036259">
    <property type="entry name" value="MFS_trans_sf"/>
</dbReference>
<feature type="transmembrane region" description="Helical" evidence="6">
    <location>
        <begin position="186"/>
        <end position="204"/>
    </location>
</feature>
<feature type="domain" description="Major facilitator superfamily associated" evidence="7">
    <location>
        <begin position="20"/>
        <end position="212"/>
    </location>
</feature>
<dbReference type="InterPro" id="IPR051717">
    <property type="entry name" value="MFS_MFSD6"/>
</dbReference>
<dbReference type="Proteomes" id="UP001164746">
    <property type="component" value="Chromosome 3"/>
</dbReference>
<keyword evidence="3 6" id="KW-0812">Transmembrane</keyword>
<feature type="transmembrane region" description="Helical" evidence="6">
    <location>
        <begin position="121"/>
        <end position="147"/>
    </location>
</feature>
<keyword evidence="4 6" id="KW-1133">Transmembrane helix</keyword>
<dbReference type="PANTHER" id="PTHR16172:SF41">
    <property type="entry name" value="MAJOR FACILITATOR SUPERFAMILY DOMAIN-CONTAINING PROTEIN 6-LIKE"/>
    <property type="match status" value="1"/>
</dbReference>
<feature type="transmembrane region" description="Helical" evidence="6">
    <location>
        <begin position="47"/>
        <end position="68"/>
    </location>
</feature>
<keyword evidence="9" id="KW-1185">Reference proteome</keyword>
<evidence type="ECO:0000256" key="3">
    <source>
        <dbReference type="ARBA" id="ARBA00022692"/>
    </source>
</evidence>
<feature type="transmembrane region" description="Helical" evidence="6">
    <location>
        <begin position="153"/>
        <end position="174"/>
    </location>
</feature>
<name>A0ABY7DKE3_MYAAR</name>
<evidence type="ECO:0000313" key="8">
    <source>
        <dbReference type="EMBL" id="WAQ98187.1"/>
    </source>
</evidence>
<comment type="similarity">
    <text evidence="2">Belongs to the major facilitator superfamily. MFSD6 family.</text>
</comment>
<dbReference type="InterPro" id="IPR024989">
    <property type="entry name" value="MFS_assoc_dom"/>
</dbReference>
<protein>
    <submittedName>
        <fullName evidence="8">MFD6A-like protein</fullName>
    </submittedName>
</protein>
<accession>A0ABY7DKE3</accession>
<gene>
    <name evidence="8" type="ORF">MAR_022560</name>
</gene>
<feature type="transmembrane region" description="Helical" evidence="6">
    <location>
        <begin position="80"/>
        <end position="100"/>
    </location>
</feature>
<evidence type="ECO:0000256" key="5">
    <source>
        <dbReference type="ARBA" id="ARBA00023136"/>
    </source>
</evidence>
<reference evidence="8" key="1">
    <citation type="submission" date="2022-11" db="EMBL/GenBank/DDBJ databases">
        <title>Centuries of genome instability and evolution in soft-shell clam transmissible cancer (bioRxiv).</title>
        <authorList>
            <person name="Hart S.F.M."/>
            <person name="Yonemitsu M.A."/>
            <person name="Giersch R.M."/>
            <person name="Beal B.F."/>
            <person name="Arriagada G."/>
            <person name="Davis B.W."/>
            <person name="Ostrander E.A."/>
            <person name="Goff S.P."/>
            <person name="Metzger M.J."/>
        </authorList>
    </citation>
    <scope>NUCLEOTIDE SEQUENCE</scope>
    <source>
        <strain evidence="8">MELC-2E11</strain>
        <tissue evidence="8">Siphon/mantle</tissue>
    </source>
</reference>
<evidence type="ECO:0000256" key="2">
    <source>
        <dbReference type="ARBA" id="ARBA00005241"/>
    </source>
</evidence>
<comment type="subcellular location">
    <subcellularLocation>
        <location evidence="1">Membrane</location>
        <topology evidence="1">Multi-pass membrane protein</topology>
    </subcellularLocation>
</comment>
<dbReference type="Pfam" id="PF12832">
    <property type="entry name" value="MFS_1_like"/>
    <property type="match status" value="1"/>
</dbReference>
<evidence type="ECO:0000313" key="9">
    <source>
        <dbReference type="Proteomes" id="UP001164746"/>
    </source>
</evidence>
<dbReference type="Gene3D" id="1.20.1250.20">
    <property type="entry name" value="MFS general substrate transporter like domains"/>
    <property type="match status" value="1"/>
</dbReference>
<evidence type="ECO:0000259" key="7">
    <source>
        <dbReference type="Pfam" id="PF12832"/>
    </source>
</evidence>
<organism evidence="8 9">
    <name type="scientific">Mya arenaria</name>
    <name type="common">Soft-shell clam</name>
    <dbReference type="NCBI Taxonomy" id="6604"/>
    <lineage>
        <taxon>Eukaryota</taxon>
        <taxon>Metazoa</taxon>
        <taxon>Spiralia</taxon>
        <taxon>Lophotrochozoa</taxon>
        <taxon>Mollusca</taxon>
        <taxon>Bivalvia</taxon>
        <taxon>Autobranchia</taxon>
        <taxon>Heteroconchia</taxon>
        <taxon>Euheterodonta</taxon>
        <taxon>Imparidentia</taxon>
        <taxon>Neoheterodontei</taxon>
        <taxon>Myida</taxon>
        <taxon>Myoidea</taxon>
        <taxon>Myidae</taxon>
        <taxon>Mya</taxon>
    </lineage>
</organism>